<dbReference type="EMBL" id="JACMSC010000008">
    <property type="protein sequence ID" value="KAG6511069.1"/>
    <property type="molecule type" value="Genomic_DNA"/>
</dbReference>
<protein>
    <submittedName>
        <fullName evidence="2">Uncharacterized protein</fullName>
    </submittedName>
</protein>
<organism evidence="2 3">
    <name type="scientific">Zingiber officinale</name>
    <name type="common">Ginger</name>
    <name type="synonym">Amomum zingiber</name>
    <dbReference type="NCBI Taxonomy" id="94328"/>
    <lineage>
        <taxon>Eukaryota</taxon>
        <taxon>Viridiplantae</taxon>
        <taxon>Streptophyta</taxon>
        <taxon>Embryophyta</taxon>
        <taxon>Tracheophyta</taxon>
        <taxon>Spermatophyta</taxon>
        <taxon>Magnoliopsida</taxon>
        <taxon>Liliopsida</taxon>
        <taxon>Zingiberales</taxon>
        <taxon>Zingiberaceae</taxon>
        <taxon>Zingiber</taxon>
    </lineage>
</organism>
<dbReference type="InterPro" id="IPR022251">
    <property type="entry name" value="DUF3774_wound-induced"/>
</dbReference>
<proteinExistence type="predicted"/>
<sequence>MPPQTGPDDTTTTQSDPPTSQPSTSAHPPISETDAGPSNFPPFGETGAAPSHSKSSQQRSVIFTKVGEGSLRVQIGDVAGDRGKIVAVVQDSRVIMNHVNRILTKVAQGRADGGLKSNALRSASVAAAAVAGLGIGRALGAAGAEDRRKQAEDSFRKAMYLSCWGPG</sequence>
<dbReference type="Pfam" id="PF12609">
    <property type="entry name" value="DUF3774"/>
    <property type="match status" value="1"/>
</dbReference>
<evidence type="ECO:0000313" key="2">
    <source>
        <dbReference type="EMBL" id="KAG6511069.1"/>
    </source>
</evidence>
<evidence type="ECO:0000313" key="3">
    <source>
        <dbReference type="Proteomes" id="UP000734854"/>
    </source>
</evidence>
<keyword evidence="3" id="KW-1185">Reference proteome</keyword>
<gene>
    <name evidence="2" type="ORF">ZIOFF_029120</name>
</gene>
<dbReference type="AlphaFoldDB" id="A0A8J5H0X6"/>
<comment type="caution">
    <text evidence="2">The sequence shown here is derived from an EMBL/GenBank/DDBJ whole genome shotgun (WGS) entry which is preliminary data.</text>
</comment>
<reference evidence="2 3" key="1">
    <citation type="submission" date="2020-08" db="EMBL/GenBank/DDBJ databases">
        <title>Plant Genome Project.</title>
        <authorList>
            <person name="Zhang R.-G."/>
        </authorList>
    </citation>
    <scope>NUCLEOTIDE SEQUENCE [LARGE SCALE GENOMIC DNA]</scope>
    <source>
        <tissue evidence="2">Rhizome</tissue>
    </source>
</reference>
<accession>A0A8J5H0X6</accession>
<feature type="compositionally biased region" description="Low complexity" evidence="1">
    <location>
        <begin position="1"/>
        <end position="25"/>
    </location>
</feature>
<evidence type="ECO:0000256" key="1">
    <source>
        <dbReference type="SAM" id="MobiDB-lite"/>
    </source>
</evidence>
<feature type="region of interest" description="Disordered" evidence="1">
    <location>
        <begin position="1"/>
        <end position="58"/>
    </location>
</feature>
<dbReference type="Proteomes" id="UP000734854">
    <property type="component" value="Unassembled WGS sequence"/>
</dbReference>
<name>A0A8J5H0X6_ZINOF</name>